<dbReference type="EMBL" id="KX284712">
    <property type="protein sequence ID" value="AOM65065.1"/>
    <property type="molecule type" value="Genomic_DNA"/>
</dbReference>
<geneLocation type="plastid" evidence="5"/>
<dbReference type="InterPro" id="IPR005823">
    <property type="entry name" value="Ribosomal_uL13_bac-type"/>
</dbReference>
<dbReference type="HAMAP" id="MF_01366">
    <property type="entry name" value="Ribosomal_uL13"/>
    <property type="match status" value="1"/>
</dbReference>
<evidence type="ECO:0000256" key="4">
    <source>
        <dbReference type="RuleBase" id="RU003877"/>
    </source>
</evidence>
<keyword evidence="2 4" id="KW-0689">Ribosomal protein</keyword>
<proteinExistence type="inferred from homology"/>
<comment type="similarity">
    <text evidence="1 4">Belongs to the universal ribosomal protein uL13 family.</text>
</comment>
<keyword evidence="3 4" id="KW-0687">Ribonucleoprotein</keyword>
<dbReference type="RefSeq" id="YP_009296130.1">
    <property type="nucleotide sequence ID" value="NC_031169.1"/>
</dbReference>
<dbReference type="GO" id="GO:0022625">
    <property type="term" value="C:cytosolic large ribosomal subunit"/>
    <property type="evidence" value="ECO:0007669"/>
    <property type="project" value="TreeGrafter"/>
</dbReference>
<evidence type="ECO:0000256" key="1">
    <source>
        <dbReference type="ARBA" id="ARBA00006227"/>
    </source>
</evidence>
<dbReference type="AlphaFoldDB" id="A0A1C9C9M3"/>
<keyword evidence="5" id="KW-0934">Plastid</keyword>
<evidence type="ECO:0000256" key="2">
    <source>
        <dbReference type="ARBA" id="ARBA00022980"/>
    </source>
</evidence>
<dbReference type="CDD" id="cd00392">
    <property type="entry name" value="Ribosomal_L13"/>
    <property type="match status" value="1"/>
</dbReference>
<evidence type="ECO:0000313" key="5">
    <source>
        <dbReference type="EMBL" id="AOM65065.1"/>
    </source>
</evidence>
<dbReference type="PROSITE" id="PS00783">
    <property type="entry name" value="RIBOSOMAL_L13"/>
    <property type="match status" value="1"/>
</dbReference>
<accession>A0A1C9C9M3</accession>
<dbReference type="SUPFAM" id="SSF52161">
    <property type="entry name" value="Ribosomal protein L13"/>
    <property type="match status" value="1"/>
</dbReference>
<dbReference type="PANTHER" id="PTHR11545:SF2">
    <property type="entry name" value="LARGE RIBOSOMAL SUBUNIT PROTEIN UL13M"/>
    <property type="match status" value="1"/>
</dbReference>
<sequence length="145" mass="16518">MNITHIPKKNPNLKNQWYLINAENKTLGRLSTQIANVLRGKNQIAYTPYLENNSYVIVINSELVNITGQKALQKTYKRHSGRPGGLKIETFENLKKRIPNRIIEKSVKGMLPKGPIGRKAFRKLKIYSGNNHPHSAQKPQHIALD</sequence>
<organism evidence="5">
    <name type="scientific">Schizymenia dubyi</name>
    <dbReference type="NCBI Taxonomy" id="38368"/>
    <lineage>
        <taxon>Eukaryota</taxon>
        <taxon>Rhodophyta</taxon>
        <taxon>Florideophyceae</taxon>
        <taxon>Rhodymeniophycidae</taxon>
        <taxon>Nemastomatales</taxon>
        <taxon>Schizymeniaceae</taxon>
        <taxon>Schizymenia</taxon>
    </lineage>
</organism>
<reference evidence="5" key="1">
    <citation type="journal article" date="2016" name="BMC Biol.">
        <title>Parallel evolution of highly conserved plastid genome architecture in red seaweeds and seed plants.</title>
        <authorList>
            <person name="Lee J."/>
            <person name="Cho C.H."/>
            <person name="Park S.I."/>
            <person name="Choi J.W."/>
            <person name="Song H.S."/>
            <person name="West J.A."/>
            <person name="Bhattacharya D."/>
            <person name="Yoon H.S."/>
        </authorList>
    </citation>
    <scope>NUCLEOTIDE SEQUENCE</scope>
</reference>
<dbReference type="NCBIfam" id="TIGR01066">
    <property type="entry name" value="rplM_bact"/>
    <property type="match status" value="1"/>
</dbReference>
<dbReference type="Pfam" id="PF00572">
    <property type="entry name" value="Ribosomal_L13"/>
    <property type="match status" value="1"/>
</dbReference>
<protein>
    <submittedName>
        <fullName evidence="5">Ribosomal protein L13</fullName>
    </submittedName>
</protein>
<dbReference type="PANTHER" id="PTHR11545">
    <property type="entry name" value="RIBOSOMAL PROTEIN L13"/>
    <property type="match status" value="1"/>
</dbReference>
<dbReference type="GO" id="GO:0003729">
    <property type="term" value="F:mRNA binding"/>
    <property type="evidence" value="ECO:0007669"/>
    <property type="project" value="TreeGrafter"/>
</dbReference>
<dbReference type="PIRSF" id="PIRSF002181">
    <property type="entry name" value="Ribosomal_L13"/>
    <property type="match status" value="1"/>
</dbReference>
<dbReference type="InterPro" id="IPR023563">
    <property type="entry name" value="Ribosomal_uL13_CS"/>
</dbReference>
<gene>
    <name evidence="5" type="primary">rpl13</name>
    <name evidence="5" type="ORF">Schiz_182</name>
</gene>
<dbReference type="InterPro" id="IPR005822">
    <property type="entry name" value="Ribosomal_uL13"/>
</dbReference>
<name>A0A1C9C9M3_9FLOR</name>
<evidence type="ECO:0000256" key="3">
    <source>
        <dbReference type="ARBA" id="ARBA00023274"/>
    </source>
</evidence>
<dbReference type="GO" id="GO:0006412">
    <property type="term" value="P:translation"/>
    <property type="evidence" value="ECO:0007669"/>
    <property type="project" value="InterPro"/>
</dbReference>
<dbReference type="InterPro" id="IPR036899">
    <property type="entry name" value="Ribosomal_uL13_sf"/>
</dbReference>
<dbReference type="GO" id="GO:0003735">
    <property type="term" value="F:structural constituent of ribosome"/>
    <property type="evidence" value="ECO:0007669"/>
    <property type="project" value="InterPro"/>
</dbReference>
<dbReference type="GeneID" id="29072401"/>
<dbReference type="GO" id="GO:0017148">
    <property type="term" value="P:negative regulation of translation"/>
    <property type="evidence" value="ECO:0007669"/>
    <property type="project" value="TreeGrafter"/>
</dbReference>
<dbReference type="Gene3D" id="3.90.1180.10">
    <property type="entry name" value="Ribosomal protein L13"/>
    <property type="match status" value="1"/>
</dbReference>